<evidence type="ECO:0008006" key="3">
    <source>
        <dbReference type="Google" id="ProtNLM"/>
    </source>
</evidence>
<dbReference type="Proteomes" id="UP001652445">
    <property type="component" value="Unassembled WGS sequence"/>
</dbReference>
<organism evidence="1 2">
    <name type="scientific">Paenibacillus baimaensis</name>
    <dbReference type="NCBI Taxonomy" id="2982185"/>
    <lineage>
        <taxon>Bacteria</taxon>
        <taxon>Bacillati</taxon>
        <taxon>Bacillota</taxon>
        <taxon>Bacilli</taxon>
        <taxon>Bacillales</taxon>
        <taxon>Paenibacillaceae</taxon>
        <taxon>Paenibacillus</taxon>
    </lineage>
</organism>
<protein>
    <recommendedName>
        <fullName evidence="3">ATP-binding protein</fullName>
    </recommendedName>
</protein>
<reference evidence="1 2" key="1">
    <citation type="submission" date="2022-09" db="EMBL/GenBank/DDBJ databases">
        <authorList>
            <person name="Han X.L."/>
            <person name="Wang Q."/>
            <person name="Lu T."/>
        </authorList>
    </citation>
    <scope>NUCLEOTIDE SEQUENCE [LARGE SCALE GENOMIC DNA]</scope>
    <source>
        <strain evidence="1 2">WQ 127069</strain>
    </source>
</reference>
<accession>A0ABT2UP24</accession>
<evidence type="ECO:0000313" key="2">
    <source>
        <dbReference type="Proteomes" id="UP001652445"/>
    </source>
</evidence>
<gene>
    <name evidence="1" type="ORF">OB236_26135</name>
</gene>
<proteinExistence type="predicted"/>
<keyword evidence="2" id="KW-1185">Reference proteome</keyword>
<name>A0ABT2UP24_9BACL</name>
<sequence>MIEYLIENISKVIGEEIPIFHIISLHPKIVKEEEFIETILYDMKYKFAFNGKLVPKRERLMNFMLERGTSNRYKVVVSLIDEAQCLTEQRYEWLMDYYNKLQKEKTLLLTYLVGLQQLSAQKIIFKSANADQIVERFMTMEHKFFGIRSEEDIQTLLTCYDDPDKSEYPAGNGWSFTRYYFPEAYATGSRLADFSSTVYALLKSVRQKEKIKTAFEIPCIAILK</sequence>
<dbReference type="EMBL" id="JAOQIO010000094">
    <property type="protein sequence ID" value="MCU6795597.1"/>
    <property type="molecule type" value="Genomic_DNA"/>
</dbReference>
<evidence type="ECO:0000313" key="1">
    <source>
        <dbReference type="EMBL" id="MCU6795597.1"/>
    </source>
</evidence>
<comment type="caution">
    <text evidence="1">The sequence shown here is derived from an EMBL/GenBank/DDBJ whole genome shotgun (WGS) entry which is preliminary data.</text>
</comment>